<dbReference type="KEGG" id="mgin:FRZ54_07195"/>
<dbReference type="RefSeq" id="WP_147030954.1">
    <property type="nucleotide sequence ID" value="NZ_CP042436.1"/>
</dbReference>
<evidence type="ECO:0000313" key="1">
    <source>
        <dbReference type="EMBL" id="QEC62377.1"/>
    </source>
</evidence>
<dbReference type="OrthoDB" id="980645at2"/>
<accession>A0A5B8UTE7</accession>
<sequence>MLKQFTAWLLIFSVLTVNYSRLFVYAGFKLNQSYITAKLCENRDKPFLHCNGKCYLMKKIKQAEDKQNNAESQAQKNLFQDVYMVNTCFHNNTLWSVGIGNAFPSAENYGKVPGAFLSIFHPPQLI</sequence>
<dbReference type="EMBL" id="CP042436">
    <property type="protein sequence ID" value="QEC62377.1"/>
    <property type="molecule type" value="Genomic_DNA"/>
</dbReference>
<name>A0A5B8UTE7_9SPHI</name>
<dbReference type="AlphaFoldDB" id="A0A5B8UTE7"/>
<keyword evidence="2" id="KW-1185">Reference proteome</keyword>
<gene>
    <name evidence="1" type="ORF">FRZ54_07195</name>
</gene>
<protein>
    <submittedName>
        <fullName evidence="1">Uncharacterized protein</fullName>
    </submittedName>
</protein>
<reference evidence="1 2" key="1">
    <citation type="journal article" date="2017" name="Curr. Microbiol.">
        <title>Mucilaginibacter ginsenosidivorans sp. nov., Isolated from Soil of Ginseng Field.</title>
        <authorList>
            <person name="Kim M.M."/>
            <person name="Siddiqi M.Z."/>
            <person name="Im W.T."/>
        </authorList>
    </citation>
    <scope>NUCLEOTIDE SEQUENCE [LARGE SCALE GENOMIC DNA]</scope>
    <source>
        <strain evidence="1 2">Gsoil 3017</strain>
    </source>
</reference>
<evidence type="ECO:0000313" key="2">
    <source>
        <dbReference type="Proteomes" id="UP000321479"/>
    </source>
</evidence>
<dbReference type="Proteomes" id="UP000321479">
    <property type="component" value="Chromosome"/>
</dbReference>
<proteinExistence type="predicted"/>
<organism evidence="1 2">
    <name type="scientific">Mucilaginibacter ginsenosidivorans</name>
    <dbReference type="NCBI Taxonomy" id="398053"/>
    <lineage>
        <taxon>Bacteria</taxon>
        <taxon>Pseudomonadati</taxon>
        <taxon>Bacteroidota</taxon>
        <taxon>Sphingobacteriia</taxon>
        <taxon>Sphingobacteriales</taxon>
        <taxon>Sphingobacteriaceae</taxon>
        <taxon>Mucilaginibacter</taxon>
    </lineage>
</organism>